<dbReference type="Pfam" id="PF00293">
    <property type="entry name" value="NUDIX"/>
    <property type="match status" value="1"/>
</dbReference>
<name>A0ABZ2C297_9PROT</name>
<dbReference type="PROSITE" id="PS00893">
    <property type="entry name" value="NUDIX_BOX"/>
    <property type="match status" value="1"/>
</dbReference>
<evidence type="ECO:0000256" key="6">
    <source>
        <dbReference type="ARBA" id="ARBA00023027"/>
    </source>
</evidence>
<evidence type="ECO:0000259" key="7">
    <source>
        <dbReference type="PROSITE" id="PS51462"/>
    </source>
</evidence>
<dbReference type="InterPro" id="IPR049734">
    <property type="entry name" value="NudC-like_C"/>
</dbReference>
<dbReference type="Proteomes" id="UP001330434">
    <property type="component" value="Chromosome"/>
</dbReference>
<evidence type="ECO:0000256" key="2">
    <source>
        <dbReference type="ARBA" id="ARBA00012381"/>
    </source>
</evidence>
<dbReference type="InterPro" id="IPR000086">
    <property type="entry name" value="NUDIX_hydrolase_dom"/>
</dbReference>
<dbReference type="EC" id="3.6.1.22" evidence="2"/>
<evidence type="ECO:0000256" key="4">
    <source>
        <dbReference type="ARBA" id="ARBA00022801"/>
    </source>
</evidence>
<reference evidence="8 9" key="1">
    <citation type="journal article" date="2024" name="Environ. Microbiol.">
        <title>Novel evolutionary insights on the interactions of the Holosporales (Alphaproteobacteria) with eukaryotic hosts from comparative genomics.</title>
        <authorList>
            <person name="Giovannini M."/>
            <person name="Petroni G."/>
            <person name="Castelli M."/>
        </authorList>
    </citation>
    <scope>NUCLEOTIDE SEQUENCE [LARGE SCALE GENOMIC DNA]</scope>
    <source>
        <strain evidence="8 9">US_Bl 15I1</strain>
    </source>
</reference>
<organism evidence="8 9">
    <name type="scientific">Candidatus Bealeia paramacronuclearis</name>
    <dbReference type="NCBI Taxonomy" id="1921001"/>
    <lineage>
        <taxon>Bacteria</taxon>
        <taxon>Pseudomonadati</taxon>
        <taxon>Pseudomonadota</taxon>
        <taxon>Alphaproteobacteria</taxon>
        <taxon>Holosporales</taxon>
        <taxon>Holosporaceae</taxon>
        <taxon>Candidatus Bealeia</taxon>
    </lineage>
</organism>
<gene>
    <name evidence="8" type="ORF">Bealeia1_00472</name>
</gene>
<keyword evidence="4" id="KW-0378">Hydrolase</keyword>
<evidence type="ECO:0000313" key="9">
    <source>
        <dbReference type="Proteomes" id="UP001330434"/>
    </source>
</evidence>
<sequence length="277" mass="31532">MKSIAKDFSNKDYEKHAALFFTEEGIVVNSHTSSPLLQFGKIVKELGIIINEAYEDGERPFIITCESLLTPDQMMKKGFHIESPKSFLISLQNEKIQQCILRAVHWLTWDSKLQHCSKCGTKIQKVFESTEKKCDSCKHSFYPKLSPAVMVLIQRENEVLLGRSAHFKPGVYSALAGFIDIGETAEQAAHREVKEEVGVEIGELEYFGTQSWPFPDSFMIAFKAQYLRGAIQIDANEIQDAQWFDLNNLPALPSHSSISRKLIESVLLKNKTWTHYE</sequence>
<dbReference type="PANTHER" id="PTHR11383">
    <property type="entry name" value="NUCLEOSIDE DIPHOSPHATE-LINKED MOIETY X MOTIF 13"/>
    <property type="match status" value="1"/>
</dbReference>
<dbReference type="InterPro" id="IPR015797">
    <property type="entry name" value="NUDIX_hydrolase-like_dom_sf"/>
</dbReference>
<comment type="cofactor">
    <cofactor evidence="1">
        <name>Mg(2+)</name>
        <dbReference type="ChEBI" id="CHEBI:18420"/>
    </cofactor>
</comment>
<evidence type="ECO:0000256" key="3">
    <source>
        <dbReference type="ARBA" id="ARBA00022723"/>
    </source>
</evidence>
<dbReference type="CDD" id="cd03429">
    <property type="entry name" value="NUDIX_NADH_pyrophosphatase_Nudt13"/>
    <property type="match status" value="1"/>
</dbReference>
<evidence type="ECO:0000256" key="1">
    <source>
        <dbReference type="ARBA" id="ARBA00001946"/>
    </source>
</evidence>
<proteinExistence type="predicted"/>
<evidence type="ECO:0000313" key="8">
    <source>
        <dbReference type="EMBL" id="WVX66296.1"/>
    </source>
</evidence>
<protein>
    <recommendedName>
        <fullName evidence="2">NAD(+) diphosphatase</fullName>
        <ecNumber evidence="2">3.6.1.22</ecNumber>
    </recommendedName>
</protein>
<dbReference type="InterPro" id="IPR020084">
    <property type="entry name" value="NUDIX_hydrolase_CS"/>
</dbReference>
<keyword evidence="9" id="KW-1185">Reference proteome</keyword>
<evidence type="ECO:0000256" key="5">
    <source>
        <dbReference type="ARBA" id="ARBA00022842"/>
    </source>
</evidence>
<dbReference type="NCBIfam" id="NF001299">
    <property type="entry name" value="PRK00241.1"/>
    <property type="match status" value="1"/>
</dbReference>
<dbReference type="PROSITE" id="PS51462">
    <property type="entry name" value="NUDIX"/>
    <property type="match status" value="1"/>
</dbReference>
<dbReference type="Gene3D" id="3.90.79.20">
    <property type="match status" value="1"/>
</dbReference>
<keyword evidence="5" id="KW-0460">Magnesium</keyword>
<dbReference type="SUPFAM" id="SSF55811">
    <property type="entry name" value="Nudix"/>
    <property type="match status" value="1"/>
</dbReference>
<dbReference type="EMBL" id="CP133270">
    <property type="protein sequence ID" value="WVX66296.1"/>
    <property type="molecule type" value="Genomic_DNA"/>
</dbReference>
<keyword evidence="3" id="KW-0479">Metal-binding</keyword>
<keyword evidence="6" id="KW-0520">NAD</keyword>
<dbReference type="PANTHER" id="PTHR11383:SF3">
    <property type="entry name" value="NAD(P)H PYROPHOSPHATASE NUDT13, MITOCHONDRIAL"/>
    <property type="match status" value="1"/>
</dbReference>
<dbReference type="Gene3D" id="3.90.79.10">
    <property type="entry name" value="Nucleoside Triphosphate Pyrophosphohydrolase"/>
    <property type="match status" value="1"/>
</dbReference>
<accession>A0ABZ2C297</accession>
<feature type="domain" description="Nudix hydrolase" evidence="7">
    <location>
        <begin position="144"/>
        <end position="267"/>
    </location>
</feature>